<dbReference type="SUPFAM" id="SSF51126">
    <property type="entry name" value="Pectin lyase-like"/>
    <property type="match status" value="1"/>
</dbReference>
<gene>
    <name evidence="2" type="ORF">DQQ10_10620</name>
</gene>
<sequence length="512" mass="57228">MWQSFLAFDYLLIVGMRDNYTLTFATETYRNTLTFPSMNMTFAKVLVLSLAMIHCSSERTSLRAHHDLPVVENYQPSEIVGSVKKPFQCGKCTYVVPKKHEHDGAKLGLKPGDVICLDAKIKYGPLKFVNLKGTKEKPITIINCGGPITIDTPGHSFALKTEKSEHFRITSVGTKDDPYGIKISGAKGMGIALDYLSTNFEVDHVEVFNIGFAGIMAKTDPNCDDATIRGNFVMRDIALHDNYIHDTGGEGFYIGNSFYNNGMKRKCGVRFPHDIEGVKVFNNIVKNSGWESIQVGSAPKRAEVYNNYIENYGTKDIENQRGGIQIGEGTGGLCYNNFIKKGKGNAMIVLGYGDNIIFNNVIIDAGKNAIFCDERYTKGDGFKFINNTIINPGHDGILIYAELVEKNVIINNIIANPGNYKVYESTPYKRAEDAYVHKLNKDVRIDMSNNLFTQDVSQLKFLNVDQYDFKVSRESPAIDGGRDMSAYNINFDFLKNERPKGKGYDIGAFEFE</sequence>
<evidence type="ECO:0000313" key="3">
    <source>
        <dbReference type="Proteomes" id="UP000251889"/>
    </source>
</evidence>
<evidence type="ECO:0000259" key="1">
    <source>
        <dbReference type="Pfam" id="PF13229"/>
    </source>
</evidence>
<dbReference type="InterPro" id="IPR006626">
    <property type="entry name" value="PbH1"/>
</dbReference>
<dbReference type="SMART" id="SM00710">
    <property type="entry name" value="PbH1"/>
    <property type="match status" value="6"/>
</dbReference>
<dbReference type="Gene3D" id="2.160.20.10">
    <property type="entry name" value="Single-stranded right-handed beta-helix, Pectin lyase-like"/>
    <property type="match status" value="2"/>
</dbReference>
<accession>A0A364Y3Q3</accession>
<organism evidence="2 3">
    <name type="scientific">Pseudochryseolinea flava</name>
    <dbReference type="NCBI Taxonomy" id="2059302"/>
    <lineage>
        <taxon>Bacteria</taxon>
        <taxon>Pseudomonadati</taxon>
        <taxon>Bacteroidota</taxon>
        <taxon>Cytophagia</taxon>
        <taxon>Cytophagales</taxon>
        <taxon>Fulvivirgaceae</taxon>
        <taxon>Pseudochryseolinea</taxon>
    </lineage>
</organism>
<keyword evidence="3" id="KW-1185">Reference proteome</keyword>
<dbReference type="OrthoDB" id="9805017at2"/>
<dbReference type="NCBIfam" id="NF041518">
    <property type="entry name" value="choice_anch_Q"/>
    <property type="match status" value="1"/>
</dbReference>
<evidence type="ECO:0000313" key="2">
    <source>
        <dbReference type="EMBL" id="RAW01349.1"/>
    </source>
</evidence>
<dbReference type="EMBL" id="QMFY01000004">
    <property type="protein sequence ID" value="RAW01349.1"/>
    <property type="molecule type" value="Genomic_DNA"/>
</dbReference>
<dbReference type="Proteomes" id="UP000251889">
    <property type="component" value="Unassembled WGS sequence"/>
</dbReference>
<dbReference type="InterPro" id="IPR012334">
    <property type="entry name" value="Pectin_lyas_fold"/>
</dbReference>
<feature type="domain" description="Right handed beta helix" evidence="1">
    <location>
        <begin position="277"/>
        <end position="420"/>
    </location>
</feature>
<dbReference type="InterPro" id="IPR059226">
    <property type="entry name" value="Choice_anch_Q_dom"/>
</dbReference>
<name>A0A364Y3Q3_9BACT</name>
<dbReference type="Pfam" id="PF13229">
    <property type="entry name" value="Beta_helix"/>
    <property type="match status" value="1"/>
</dbReference>
<comment type="caution">
    <text evidence="2">The sequence shown here is derived from an EMBL/GenBank/DDBJ whole genome shotgun (WGS) entry which is preliminary data.</text>
</comment>
<protein>
    <recommendedName>
        <fullName evidence="1">Right handed beta helix domain-containing protein</fullName>
    </recommendedName>
</protein>
<dbReference type="AlphaFoldDB" id="A0A364Y3Q3"/>
<proteinExistence type="predicted"/>
<dbReference type="InterPro" id="IPR011050">
    <property type="entry name" value="Pectin_lyase_fold/virulence"/>
</dbReference>
<dbReference type="InterPro" id="IPR039448">
    <property type="entry name" value="Beta_helix"/>
</dbReference>
<reference evidence="2 3" key="1">
    <citation type="submission" date="2018-06" db="EMBL/GenBank/DDBJ databases">
        <title>Chryseolinea flavus sp. nov., a member of the phylum Bacteroidetes isolated from soil.</title>
        <authorList>
            <person name="Li Y."/>
            <person name="Wang J."/>
        </authorList>
    </citation>
    <scope>NUCLEOTIDE SEQUENCE [LARGE SCALE GENOMIC DNA]</scope>
    <source>
        <strain evidence="2 3">SDU1-6</strain>
    </source>
</reference>